<comment type="caution">
    <text evidence="2">The sequence shown here is derived from an EMBL/GenBank/DDBJ whole genome shotgun (WGS) entry which is preliminary data.</text>
</comment>
<feature type="region of interest" description="Disordered" evidence="1">
    <location>
        <begin position="1"/>
        <end position="38"/>
    </location>
</feature>
<protein>
    <submittedName>
        <fullName evidence="2">Uncharacterized protein</fullName>
    </submittedName>
</protein>
<dbReference type="Proteomes" id="UP001416858">
    <property type="component" value="Unassembled WGS sequence"/>
</dbReference>
<keyword evidence="3" id="KW-1185">Reference proteome</keyword>
<dbReference type="EMBL" id="BAABRO010000003">
    <property type="protein sequence ID" value="GAA5506500.1"/>
    <property type="molecule type" value="Genomic_DNA"/>
</dbReference>
<sequence>MTNDHVEPSSGRRIKRRVRQSEKRERPEFTGEIDRPATSDNAPYVVLKVRKTPYFRHFVWDRLLACHQHPLLNSAWLDLIETLDEFRYERLAVAEVVKTFVVHAGHASRQSSACLYPIETLDEFRYE</sequence>
<feature type="compositionally biased region" description="Basic and acidic residues" evidence="1">
    <location>
        <begin position="19"/>
        <end position="37"/>
    </location>
</feature>
<organism evidence="2 3">
    <name type="scientific">Novipirellula caenicola</name>
    <dbReference type="NCBI Taxonomy" id="1536901"/>
    <lineage>
        <taxon>Bacteria</taxon>
        <taxon>Pseudomonadati</taxon>
        <taxon>Planctomycetota</taxon>
        <taxon>Planctomycetia</taxon>
        <taxon>Pirellulales</taxon>
        <taxon>Pirellulaceae</taxon>
        <taxon>Novipirellula</taxon>
    </lineage>
</organism>
<gene>
    <name evidence="2" type="ORF">Rcae01_01953</name>
</gene>
<evidence type="ECO:0000313" key="3">
    <source>
        <dbReference type="Proteomes" id="UP001416858"/>
    </source>
</evidence>
<evidence type="ECO:0000256" key="1">
    <source>
        <dbReference type="SAM" id="MobiDB-lite"/>
    </source>
</evidence>
<reference evidence="2 3" key="1">
    <citation type="submission" date="2024-02" db="EMBL/GenBank/DDBJ databases">
        <title>Rhodopirellula caenicola NBRC 110016.</title>
        <authorList>
            <person name="Ichikawa N."/>
            <person name="Katano-Makiyama Y."/>
            <person name="Hidaka K."/>
        </authorList>
    </citation>
    <scope>NUCLEOTIDE SEQUENCE [LARGE SCALE GENOMIC DNA]</scope>
    <source>
        <strain evidence="2 3">NBRC 110016</strain>
    </source>
</reference>
<proteinExistence type="predicted"/>
<evidence type="ECO:0000313" key="2">
    <source>
        <dbReference type="EMBL" id="GAA5506500.1"/>
    </source>
</evidence>
<name>A0ABP9VPH2_9BACT</name>
<accession>A0ABP9VPH2</accession>